<accession>A0AC34PVH5</accession>
<dbReference type="WBParaSite" id="JU765_v2.g10337.t1">
    <property type="protein sequence ID" value="JU765_v2.g10337.t1"/>
    <property type="gene ID" value="JU765_v2.g10337"/>
</dbReference>
<dbReference type="Proteomes" id="UP000887576">
    <property type="component" value="Unplaced"/>
</dbReference>
<sequence>MSKLMEKIEQIENSDLLKEFIQGSLISEPARRIKALELVEMDFVKFHIPVDFIVISDFVQSFDIWKS</sequence>
<proteinExistence type="predicted"/>
<protein>
    <submittedName>
        <fullName evidence="2">Uncharacterized protein</fullName>
    </submittedName>
</protein>
<reference evidence="2" key="1">
    <citation type="submission" date="2022-11" db="UniProtKB">
        <authorList>
            <consortium name="WormBaseParasite"/>
        </authorList>
    </citation>
    <scope>IDENTIFICATION</scope>
</reference>
<evidence type="ECO:0000313" key="2">
    <source>
        <dbReference type="WBParaSite" id="JU765_v2.g10337.t1"/>
    </source>
</evidence>
<organism evidence="1 2">
    <name type="scientific">Panagrolaimus sp. JU765</name>
    <dbReference type="NCBI Taxonomy" id="591449"/>
    <lineage>
        <taxon>Eukaryota</taxon>
        <taxon>Metazoa</taxon>
        <taxon>Ecdysozoa</taxon>
        <taxon>Nematoda</taxon>
        <taxon>Chromadorea</taxon>
        <taxon>Rhabditida</taxon>
        <taxon>Tylenchina</taxon>
        <taxon>Panagrolaimomorpha</taxon>
        <taxon>Panagrolaimoidea</taxon>
        <taxon>Panagrolaimidae</taxon>
        <taxon>Panagrolaimus</taxon>
    </lineage>
</organism>
<evidence type="ECO:0000313" key="1">
    <source>
        <dbReference type="Proteomes" id="UP000887576"/>
    </source>
</evidence>
<name>A0AC34PVH5_9BILA</name>